<keyword evidence="2" id="KW-1185">Reference proteome</keyword>
<comment type="caution">
    <text evidence="1">The sequence shown here is derived from an EMBL/GenBank/DDBJ whole genome shotgun (WGS) entry which is preliminary data.</text>
</comment>
<evidence type="ECO:0000313" key="2">
    <source>
        <dbReference type="Proteomes" id="UP000828048"/>
    </source>
</evidence>
<organism evidence="1 2">
    <name type="scientific">Vaccinium darrowii</name>
    <dbReference type="NCBI Taxonomy" id="229202"/>
    <lineage>
        <taxon>Eukaryota</taxon>
        <taxon>Viridiplantae</taxon>
        <taxon>Streptophyta</taxon>
        <taxon>Embryophyta</taxon>
        <taxon>Tracheophyta</taxon>
        <taxon>Spermatophyta</taxon>
        <taxon>Magnoliopsida</taxon>
        <taxon>eudicotyledons</taxon>
        <taxon>Gunneridae</taxon>
        <taxon>Pentapetalae</taxon>
        <taxon>asterids</taxon>
        <taxon>Ericales</taxon>
        <taxon>Ericaceae</taxon>
        <taxon>Vaccinioideae</taxon>
        <taxon>Vaccinieae</taxon>
        <taxon>Vaccinium</taxon>
    </lineage>
</organism>
<evidence type="ECO:0000313" key="1">
    <source>
        <dbReference type="EMBL" id="KAH7847767.1"/>
    </source>
</evidence>
<gene>
    <name evidence="1" type="ORF">Vadar_030036</name>
</gene>
<reference evidence="1 2" key="1">
    <citation type="journal article" date="2021" name="Hortic Res">
        <title>High-quality reference genome and annotation aids understanding of berry development for evergreen blueberry (Vaccinium darrowii).</title>
        <authorList>
            <person name="Yu J."/>
            <person name="Hulse-Kemp A.M."/>
            <person name="Babiker E."/>
            <person name="Staton M."/>
        </authorList>
    </citation>
    <scope>NUCLEOTIDE SEQUENCE [LARGE SCALE GENOMIC DNA]</scope>
    <source>
        <strain evidence="2">cv. NJ 8807/NJ 8810</strain>
        <tissue evidence="1">Young leaf</tissue>
    </source>
</reference>
<sequence>MVLRKWDASKTLEEIDFSFSPFWVQIHGLPLGYLNVKSGEKIAPLLDELVRIEDPEKEGRISRCLRIRNLNKPLKKGFSLKRPNDDDLWVKFQYERLADFCYGCGKATENFRLSGDENQHDGWSNGKSYDDVHGNNDKPFAEGYL</sequence>
<dbReference type="EMBL" id="CM037155">
    <property type="protein sequence ID" value="KAH7847767.1"/>
    <property type="molecule type" value="Genomic_DNA"/>
</dbReference>
<accession>A0ACB7Y2Q8</accession>
<protein>
    <submittedName>
        <fullName evidence="1">Uncharacterized protein</fullName>
    </submittedName>
</protein>
<name>A0ACB7Y2Q8_9ERIC</name>
<proteinExistence type="predicted"/>
<dbReference type="Proteomes" id="UP000828048">
    <property type="component" value="Chromosome 5"/>
</dbReference>